<dbReference type="PANTHER" id="PTHR30349:SF64">
    <property type="entry name" value="PROPHAGE INTEGRASE INTD-RELATED"/>
    <property type="match status" value="1"/>
</dbReference>
<evidence type="ECO:0000259" key="6">
    <source>
        <dbReference type="PROSITE" id="PS51898"/>
    </source>
</evidence>
<protein>
    <submittedName>
        <fullName evidence="8">Site-specific integrase</fullName>
    </submittedName>
</protein>
<keyword evidence="4" id="KW-0233">DNA recombination</keyword>
<evidence type="ECO:0000256" key="3">
    <source>
        <dbReference type="ARBA" id="ARBA00023125"/>
    </source>
</evidence>
<comment type="caution">
    <text evidence="8">The sequence shown here is derived from an EMBL/GenBank/DDBJ whole genome shotgun (WGS) entry which is preliminary data.</text>
</comment>
<feature type="domain" description="Tyr recombinase" evidence="6">
    <location>
        <begin position="167"/>
        <end position="356"/>
    </location>
</feature>
<evidence type="ECO:0000259" key="7">
    <source>
        <dbReference type="PROSITE" id="PS51900"/>
    </source>
</evidence>
<dbReference type="InterPro" id="IPR050090">
    <property type="entry name" value="Tyrosine_recombinase_XerCD"/>
</dbReference>
<evidence type="ECO:0000313" key="8">
    <source>
        <dbReference type="EMBL" id="GAA1566838.1"/>
    </source>
</evidence>
<dbReference type="CDD" id="cd01189">
    <property type="entry name" value="INT_ICEBs1_C_like"/>
    <property type="match status" value="1"/>
</dbReference>
<reference evidence="9" key="1">
    <citation type="journal article" date="2019" name="Int. J. Syst. Evol. Microbiol.">
        <title>The Global Catalogue of Microorganisms (GCM) 10K type strain sequencing project: providing services to taxonomists for standard genome sequencing and annotation.</title>
        <authorList>
            <consortium name="The Broad Institute Genomics Platform"/>
            <consortium name="The Broad Institute Genome Sequencing Center for Infectious Disease"/>
            <person name="Wu L."/>
            <person name="Ma J."/>
        </authorList>
    </citation>
    <scope>NUCLEOTIDE SEQUENCE [LARGE SCALE GENOMIC DNA]</scope>
    <source>
        <strain evidence="9">JCM 14969</strain>
    </source>
</reference>
<dbReference type="PANTHER" id="PTHR30349">
    <property type="entry name" value="PHAGE INTEGRASE-RELATED"/>
    <property type="match status" value="1"/>
</dbReference>
<evidence type="ECO:0000313" key="9">
    <source>
        <dbReference type="Proteomes" id="UP001500393"/>
    </source>
</evidence>
<keyword evidence="9" id="KW-1185">Reference proteome</keyword>
<dbReference type="RefSeq" id="WP_344212236.1">
    <property type="nucleotide sequence ID" value="NZ_BAAAOS010000017.1"/>
</dbReference>
<dbReference type="InterPro" id="IPR013762">
    <property type="entry name" value="Integrase-like_cat_sf"/>
</dbReference>
<dbReference type="InterPro" id="IPR002104">
    <property type="entry name" value="Integrase_catalytic"/>
</dbReference>
<gene>
    <name evidence="8" type="ORF">GCM10009789_20410</name>
</gene>
<dbReference type="SUPFAM" id="SSF56349">
    <property type="entry name" value="DNA breaking-rejoining enzymes"/>
    <property type="match status" value="1"/>
</dbReference>
<dbReference type="InterPro" id="IPR044068">
    <property type="entry name" value="CB"/>
</dbReference>
<name>A0ABP4NV08_9ACTN</name>
<dbReference type="PROSITE" id="PS51898">
    <property type="entry name" value="TYR_RECOMBINASE"/>
    <property type="match status" value="1"/>
</dbReference>
<evidence type="ECO:0000256" key="5">
    <source>
        <dbReference type="PROSITE-ProRule" id="PRU01248"/>
    </source>
</evidence>
<comment type="similarity">
    <text evidence="1">Belongs to the 'phage' integrase family.</text>
</comment>
<dbReference type="InterPro" id="IPR058717">
    <property type="entry name" value="Phage_L5_Integrase_N"/>
</dbReference>
<dbReference type="InterPro" id="IPR010998">
    <property type="entry name" value="Integrase_recombinase_N"/>
</dbReference>
<dbReference type="Gene3D" id="1.10.443.10">
    <property type="entry name" value="Intergrase catalytic core"/>
    <property type="match status" value="1"/>
</dbReference>
<dbReference type="Proteomes" id="UP001500393">
    <property type="component" value="Unassembled WGS sequence"/>
</dbReference>
<accession>A0ABP4NV08</accession>
<evidence type="ECO:0000256" key="2">
    <source>
        <dbReference type="ARBA" id="ARBA00022908"/>
    </source>
</evidence>
<dbReference type="Pfam" id="PF14659">
    <property type="entry name" value="Phage_int_SAM_3"/>
    <property type="match status" value="1"/>
</dbReference>
<proteinExistence type="inferred from homology"/>
<dbReference type="Gene3D" id="1.10.150.130">
    <property type="match status" value="1"/>
</dbReference>
<keyword evidence="2" id="KW-0229">DNA integration</keyword>
<evidence type="ECO:0000256" key="4">
    <source>
        <dbReference type="ARBA" id="ARBA00023172"/>
    </source>
</evidence>
<dbReference type="InterPro" id="IPR004107">
    <property type="entry name" value="Integrase_SAM-like_N"/>
</dbReference>
<dbReference type="PROSITE" id="PS51900">
    <property type="entry name" value="CB"/>
    <property type="match status" value="1"/>
</dbReference>
<sequence>MTKRRFGRIRKLPSGRFQARYPGPDGIDRPAPDTFSSKSEAARWLTLKEADLSRNQWIDPALGEIPLGDYAHNWIRERPGLRPKTLVLYSGILRNHIAPTLGTEPVRALTPPKLRNWRQNLLDGGLGPVTTAKAYRLLRSILATAVEDRIIDTNPCYIKGAATERSPERPVLSVPEVYQVANGVHPRFRVLVLLATFGSLRWGELAGLQRRHVDLVNGVVRIRQAVVELPTGELRTSSPKSAAGRRTIYLDEFVMDDIRTHFEIYVESKSDAFVFTGAKGAQLRRSTFQRHWRRGLKAAGLDGRVHFHDLRHTGNTWAAESGATLRELMERMGHASSRAALIYLHTNDDRHRTVARGMSELVEKRLKEIPVESDTDDLPEASGT</sequence>
<organism evidence="8 9">
    <name type="scientific">Kribbella sancticallisti</name>
    <dbReference type="NCBI Taxonomy" id="460087"/>
    <lineage>
        <taxon>Bacteria</taxon>
        <taxon>Bacillati</taxon>
        <taxon>Actinomycetota</taxon>
        <taxon>Actinomycetes</taxon>
        <taxon>Propionibacteriales</taxon>
        <taxon>Kribbellaceae</taxon>
        <taxon>Kribbella</taxon>
    </lineage>
</organism>
<dbReference type="Pfam" id="PF26003">
    <property type="entry name" value="Integrase_N_phage"/>
    <property type="match status" value="1"/>
</dbReference>
<dbReference type="EMBL" id="BAAAOS010000017">
    <property type="protein sequence ID" value="GAA1566838.1"/>
    <property type="molecule type" value="Genomic_DNA"/>
</dbReference>
<dbReference type="Pfam" id="PF00589">
    <property type="entry name" value="Phage_integrase"/>
    <property type="match status" value="1"/>
</dbReference>
<evidence type="ECO:0000256" key="1">
    <source>
        <dbReference type="ARBA" id="ARBA00008857"/>
    </source>
</evidence>
<feature type="domain" description="Core-binding (CB)" evidence="7">
    <location>
        <begin position="65"/>
        <end position="146"/>
    </location>
</feature>
<keyword evidence="3 5" id="KW-0238">DNA-binding</keyword>
<dbReference type="InterPro" id="IPR011010">
    <property type="entry name" value="DNA_brk_join_enz"/>
</dbReference>